<dbReference type="Proteomes" id="UP000266198">
    <property type="component" value="Unassembled WGS sequence"/>
</dbReference>
<feature type="active site" description="Charge relay system" evidence="6">
    <location>
        <position position="36"/>
    </location>
</feature>
<dbReference type="InterPro" id="IPR043504">
    <property type="entry name" value="Peptidase_S1_PA_chymotrypsin"/>
</dbReference>
<dbReference type="PRINTS" id="PR01774">
    <property type="entry name" value="EXFOLTOXIN"/>
</dbReference>
<evidence type="ECO:0000313" key="11">
    <source>
        <dbReference type="Proteomes" id="UP000217473"/>
    </source>
</evidence>
<evidence type="ECO:0000313" key="12">
    <source>
        <dbReference type="Proteomes" id="UP000266198"/>
    </source>
</evidence>
<evidence type="ECO:0000256" key="4">
    <source>
        <dbReference type="ARBA" id="ARBA00022801"/>
    </source>
</evidence>
<comment type="similarity">
    <text evidence="1 7">Belongs to the peptidase S1B family.</text>
</comment>
<evidence type="ECO:0000313" key="10">
    <source>
        <dbReference type="EMBL" id="RIZ49037.1"/>
    </source>
</evidence>
<evidence type="ECO:0000256" key="3">
    <source>
        <dbReference type="ARBA" id="ARBA00022729"/>
    </source>
</evidence>
<evidence type="ECO:0000313" key="9">
    <source>
        <dbReference type="EMBL" id="PCF45949.1"/>
    </source>
</evidence>
<dbReference type="PRINTS" id="PR00839">
    <property type="entry name" value="V8PROTEASE"/>
</dbReference>
<evidence type="ECO:0000256" key="2">
    <source>
        <dbReference type="ARBA" id="ARBA00022670"/>
    </source>
</evidence>
<dbReference type="EMBL" id="NIPK01000043">
    <property type="protein sequence ID" value="RIZ49037.1"/>
    <property type="molecule type" value="Genomic_DNA"/>
</dbReference>
<dbReference type="GO" id="GO:0006508">
    <property type="term" value="P:proteolysis"/>
    <property type="evidence" value="ECO:0007669"/>
    <property type="project" value="UniProtKB-KW"/>
</dbReference>
<dbReference type="Pfam" id="PF00089">
    <property type="entry name" value="Trypsin"/>
    <property type="match status" value="1"/>
</dbReference>
<feature type="active site" description="Charge relay system" evidence="6">
    <location>
        <position position="74"/>
    </location>
</feature>
<feature type="domain" description="Peptidase S1" evidence="8">
    <location>
        <begin position="9"/>
        <end position="182"/>
    </location>
</feature>
<keyword evidence="2 7" id="KW-0645">Protease</keyword>
<dbReference type="RefSeq" id="WP_096598715.1">
    <property type="nucleotide sequence ID" value="NZ_LR134263.1"/>
</dbReference>
<gene>
    <name evidence="9" type="ORF">B5C07_12830</name>
    <name evidence="10" type="ORF">CDL68_12565</name>
</gene>
<dbReference type="EMBL" id="MWUR01000029">
    <property type="protein sequence ID" value="PCF45949.1"/>
    <property type="molecule type" value="Genomic_DNA"/>
</dbReference>
<evidence type="ECO:0000256" key="6">
    <source>
        <dbReference type="PIRSR" id="PIRSR608256-1"/>
    </source>
</evidence>
<keyword evidence="3" id="KW-0732">Signal</keyword>
<sequence>MKEIKNGNIAPYSSAVSFVRASGFSVGSNTVVTNKHVAKKLKIGDRVFAHPTGDSANGGVYSVTSKVEYPGIEDVAVVHVGKSEAGWNFDDHTTALPLASKAYVGERISVIGYPKPSFYEYKLFESTGKIVEIRSWQVTYDAYAEPGNSGSAIVNEKGEAIGIHYAGDREGTPDPKSYGIYFTKDIKDFIYKHMKNQ</sequence>
<dbReference type="Gene3D" id="2.40.10.10">
    <property type="entry name" value="Trypsin-like serine proteases"/>
    <property type="match status" value="2"/>
</dbReference>
<dbReference type="EC" id="3.4.21.-" evidence="7"/>
<dbReference type="Proteomes" id="UP000217473">
    <property type="component" value="Unassembled WGS sequence"/>
</dbReference>
<proteinExistence type="inferred from homology"/>
<dbReference type="InterPro" id="IPR008256">
    <property type="entry name" value="Peptidase_S1B"/>
</dbReference>
<protein>
    <recommendedName>
        <fullName evidence="7">Serine protease</fullName>
        <ecNumber evidence="7">3.4.21.-</ecNumber>
    </recommendedName>
</protein>
<accession>A0AAX0QQ46</accession>
<name>A0AAX0QQ46_9STAP</name>
<evidence type="ECO:0000256" key="5">
    <source>
        <dbReference type="ARBA" id="ARBA00022825"/>
    </source>
</evidence>
<comment type="caution">
    <text evidence="9">The sequence shown here is derived from an EMBL/GenBank/DDBJ whole genome shotgun (WGS) entry which is preliminary data.</text>
</comment>
<evidence type="ECO:0000256" key="7">
    <source>
        <dbReference type="RuleBase" id="RU004296"/>
    </source>
</evidence>
<dbReference type="InterPro" id="IPR008353">
    <property type="entry name" value="Peptidase_S1B_tx"/>
</dbReference>
<feature type="active site" description="Charge relay system" evidence="6">
    <location>
        <position position="149"/>
    </location>
</feature>
<dbReference type="InterPro" id="IPR001254">
    <property type="entry name" value="Trypsin_dom"/>
</dbReference>
<reference evidence="9 11" key="1">
    <citation type="journal article" date="2017" name="PLoS ONE">
        <title>Development of a real-time PCR for detection of Staphylococcus pseudintermedius using a novel automated comparison of whole-genome sequences.</title>
        <authorList>
            <person name="Verstappen K.M."/>
            <person name="Huijbregts L."/>
            <person name="Spaninks M."/>
            <person name="Wagenaar J.A."/>
            <person name="Fluit A.C."/>
            <person name="Duim B."/>
        </authorList>
    </citation>
    <scope>NUCLEOTIDE SEQUENCE [LARGE SCALE GENOMIC DNA]</scope>
    <source>
        <strain evidence="9 11">15S02591-1</strain>
    </source>
</reference>
<keyword evidence="4 7" id="KW-0378">Hydrolase</keyword>
<dbReference type="GO" id="GO:0004252">
    <property type="term" value="F:serine-type endopeptidase activity"/>
    <property type="evidence" value="ECO:0007669"/>
    <property type="project" value="InterPro"/>
</dbReference>
<dbReference type="AlphaFoldDB" id="A0AAX0QQ46"/>
<evidence type="ECO:0000259" key="8">
    <source>
        <dbReference type="Pfam" id="PF00089"/>
    </source>
</evidence>
<evidence type="ECO:0000256" key="1">
    <source>
        <dbReference type="ARBA" id="ARBA00008764"/>
    </source>
</evidence>
<dbReference type="SUPFAM" id="SSF50494">
    <property type="entry name" value="Trypsin-like serine proteases"/>
    <property type="match status" value="1"/>
</dbReference>
<reference evidence="10 12" key="2">
    <citation type="submission" date="2017-06" db="EMBL/GenBank/DDBJ databases">
        <title>Identification of a new gene, sdsY, involved in staphylococcal internalization in non-professional phagocytic cells (NPPCs).</title>
        <authorList>
            <person name="Maali Y."/>
            <person name="Martins-Simoes P."/>
            <person name="Trouillet-Assant S."/>
            <person name="Laurent F."/>
            <person name="Diot A."/>
            <person name="Verhoeven P."/>
            <person name="Bouvard D."/>
            <person name="Vandenesch F."/>
            <person name="Bes M."/>
        </authorList>
    </citation>
    <scope>NUCLEOTIDE SEQUENCE [LARGE SCALE GENOMIC DNA]</scope>
    <source>
        <strain evidence="10 12">Heidy</strain>
    </source>
</reference>
<organism evidence="9 11">
    <name type="scientific">Staphylococcus delphini</name>
    <dbReference type="NCBI Taxonomy" id="53344"/>
    <lineage>
        <taxon>Bacteria</taxon>
        <taxon>Bacillati</taxon>
        <taxon>Bacillota</taxon>
        <taxon>Bacilli</taxon>
        <taxon>Bacillales</taxon>
        <taxon>Staphylococcaceae</taxon>
        <taxon>Staphylococcus</taxon>
        <taxon>Staphylococcus intermedius group</taxon>
    </lineage>
</organism>
<keyword evidence="12" id="KW-1185">Reference proteome</keyword>
<dbReference type="InterPro" id="IPR009003">
    <property type="entry name" value="Peptidase_S1_PA"/>
</dbReference>
<keyword evidence="5 7" id="KW-0720">Serine protease</keyword>